<dbReference type="Gene3D" id="4.10.280.10">
    <property type="entry name" value="Helix-loop-helix DNA-binding domain"/>
    <property type="match status" value="1"/>
</dbReference>
<dbReference type="FunFam" id="4.10.280.10:FF:000006">
    <property type="entry name" value="Neurogenic differentiation factor"/>
    <property type="match status" value="1"/>
</dbReference>
<keyword evidence="2" id="KW-0221">Differentiation</keyword>
<feature type="compositionally biased region" description="Polar residues" evidence="8">
    <location>
        <begin position="342"/>
        <end position="360"/>
    </location>
</feature>
<dbReference type="AlphaFoldDB" id="A0AAV2GX11"/>
<evidence type="ECO:0000256" key="5">
    <source>
        <dbReference type="ARBA" id="ARBA00023125"/>
    </source>
</evidence>
<dbReference type="Pfam" id="PF00010">
    <property type="entry name" value="HLH"/>
    <property type="match status" value="1"/>
</dbReference>
<evidence type="ECO:0000256" key="6">
    <source>
        <dbReference type="ARBA" id="ARBA00023163"/>
    </source>
</evidence>
<dbReference type="SMART" id="SM00353">
    <property type="entry name" value="HLH"/>
    <property type="match status" value="1"/>
</dbReference>
<dbReference type="InterPro" id="IPR036638">
    <property type="entry name" value="HLH_DNA-bd_sf"/>
</dbReference>
<dbReference type="CDD" id="cd19721">
    <property type="entry name" value="bHLH_TS_NeuroD4_ATOH3"/>
    <property type="match status" value="1"/>
</dbReference>
<dbReference type="InterPro" id="IPR050359">
    <property type="entry name" value="bHLH_transcription_factors"/>
</dbReference>
<evidence type="ECO:0000313" key="11">
    <source>
        <dbReference type="Proteomes" id="UP001497497"/>
    </source>
</evidence>
<feature type="compositionally biased region" description="Basic residues" evidence="8">
    <location>
        <begin position="81"/>
        <end position="95"/>
    </location>
</feature>
<keyword evidence="6" id="KW-0804">Transcription</keyword>
<keyword evidence="7" id="KW-0539">Nucleus</keyword>
<dbReference type="GO" id="GO:0007423">
    <property type="term" value="P:sensory organ development"/>
    <property type="evidence" value="ECO:0007669"/>
    <property type="project" value="TreeGrafter"/>
</dbReference>
<name>A0AAV2GX11_LYMST</name>
<evidence type="ECO:0000256" key="4">
    <source>
        <dbReference type="ARBA" id="ARBA00023015"/>
    </source>
</evidence>
<feature type="domain" description="BHLH" evidence="9">
    <location>
        <begin position="101"/>
        <end position="153"/>
    </location>
</feature>
<dbReference type="GO" id="GO:0005634">
    <property type="term" value="C:nucleus"/>
    <property type="evidence" value="ECO:0007669"/>
    <property type="project" value="TreeGrafter"/>
</dbReference>
<dbReference type="PANTHER" id="PTHR19290:SF134">
    <property type="entry name" value="NEUROGENIC DIFFERENTIATION FACTOR 1"/>
    <property type="match status" value="1"/>
</dbReference>
<evidence type="ECO:0000256" key="8">
    <source>
        <dbReference type="SAM" id="MobiDB-lite"/>
    </source>
</evidence>
<protein>
    <recommendedName>
        <fullName evidence="9">BHLH domain-containing protein</fullName>
    </recommendedName>
</protein>
<dbReference type="PANTHER" id="PTHR19290">
    <property type="entry name" value="BASIC HELIX-LOOP-HELIX PROTEIN NEUROGENIN-RELATED"/>
    <property type="match status" value="1"/>
</dbReference>
<accession>A0AAV2GX11</accession>
<feature type="compositionally biased region" description="Acidic residues" evidence="8">
    <location>
        <begin position="22"/>
        <end position="42"/>
    </location>
</feature>
<organism evidence="10 11">
    <name type="scientific">Lymnaea stagnalis</name>
    <name type="common">Great pond snail</name>
    <name type="synonym">Helix stagnalis</name>
    <dbReference type="NCBI Taxonomy" id="6523"/>
    <lineage>
        <taxon>Eukaryota</taxon>
        <taxon>Metazoa</taxon>
        <taxon>Spiralia</taxon>
        <taxon>Lophotrochozoa</taxon>
        <taxon>Mollusca</taxon>
        <taxon>Gastropoda</taxon>
        <taxon>Heterobranchia</taxon>
        <taxon>Euthyneura</taxon>
        <taxon>Panpulmonata</taxon>
        <taxon>Hygrophila</taxon>
        <taxon>Lymnaeoidea</taxon>
        <taxon>Lymnaeidae</taxon>
        <taxon>Lymnaea</taxon>
    </lineage>
</organism>
<keyword evidence="4" id="KW-0805">Transcription regulation</keyword>
<evidence type="ECO:0000256" key="7">
    <source>
        <dbReference type="ARBA" id="ARBA00023242"/>
    </source>
</evidence>
<dbReference type="SUPFAM" id="SSF47459">
    <property type="entry name" value="HLH, helix-loop-helix DNA-binding domain"/>
    <property type="match status" value="1"/>
</dbReference>
<feature type="non-terminal residue" evidence="10">
    <location>
        <position position="407"/>
    </location>
</feature>
<evidence type="ECO:0000256" key="1">
    <source>
        <dbReference type="ARBA" id="ARBA00022473"/>
    </source>
</evidence>
<reference evidence="10 11" key="1">
    <citation type="submission" date="2024-04" db="EMBL/GenBank/DDBJ databases">
        <authorList>
            <consortium name="Genoscope - CEA"/>
            <person name="William W."/>
        </authorList>
    </citation>
    <scope>NUCLEOTIDE SEQUENCE [LARGE SCALE GENOMIC DNA]</scope>
</reference>
<dbReference type="GO" id="GO:0000981">
    <property type="term" value="F:DNA-binding transcription factor activity, RNA polymerase II-specific"/>
    <property type="evidence" value="ECO:0007669"/>
    <property type="project" value="TreeGrafter"/>
</dbReference>
<dbReference type="InterPro" id="IPR011598">
    <property type="entry name" value="bHLH_dom"/>
</dbReference>
<feature type="region of interest" description="Disordered" evidence="8">
    <location>
        <begin position="1"/>
        <end position="95"/>
    </location>
</feature>
<dbReference type="GO" id="GO:0046983">
    <property type="term" value="F:protein dimerization activity"/>
    <property type="evidence" value="ECO:0007669"/>
    <property type="project" value="InterPro"/>
</dbReference>
<evidence type="ECO:0000256" key="2">
    <source>
        <dbReference type="ARBA" id="ARBA00022782"/>
    </source>
</evidence>
<dbReference type="EMBL" id="CAXITT010000001">
    <property type="protein sequence ID" value="CAL1525980.1"/>
    <property type="molecule type" value="Genomic_DNA"/>
</dbReference>
<evidence type="ECO:0000313" key="10">
    <source>
        <dbReference type="EMBL" id="CAL1525980.1"/>
    </source>
</evidence>
<dbReference type="GO" id="GO:0045944">
    <property type="term" value="P:positive regulation of transcription by RNA polymerase II"/>
    <property type="evidence" value="ECO:0007669"/>
    <property type="project" value="TreeGrafter"/>
</dbReference>
<evidence type="ECO:0000256" key="3">
    <source>
        <dbReference type="ARBA" id="ARBA00022902"/>
    </source>
</evidence>
<dbReference type="GO" id="GO:0070888">
    <property type="term" value="F:E-box binding"/>
    <property type="evidence" value="ECO:0007669"/>
    <property type="project" value="TreeGrafter"/>
</dbReference>
<keyword evidence="3" id="KW-0524">Neurogenesis</keyword>
<comment type="caution">
    <text evidence="10">The sequence shown here is derived from an EMBL/GenBank/DDBJ whole genome shotgun (WGS) entry which is preliminary data.</text>
</comment>
<dbReference type="InterPro" id="IPR022575">
    <property type="entry name" value="NeuroD_DUF"/>
</dbReference>
<sequence>MPIKSSDSETDALSLSDQMIDLYDDSEDEDDDMFSSEADDLPDSTTGEDDKGQQNNNCDSMGQDLGKKCRDDKASLDGSGQRKRGPKKKALTKTRQVKLKVRRVKANARERNRMHGLNSALDELRNHVPCHSKTQKLSKIETLRLARNYIHVLAEILKSGVRPDSVTFAKALSRGLSQNTMNMVAACLQLNPRTLLPESAYSKPYQFMYENSIDFAGRYPPDPYAMFAFQPIGCNTDLPLVGAHQGFGSCQQIMPYTPLPSSCSPTSVLPYQYISGHEQQSAQFNPGNPAIDGLCPPGNFLACDVRESDSFNGSHFSPINKRRPSPCQKSSANLAISSCLASPTSAPKNRQGDGQISSCSHFGVPHEPDLRTPPLSHIRPVTSTTNNHCFTDAVLGLQSMRRPALGP</sequence>
<gene>
    <name evidence="10" type="ORF">GSLYS_00000157001</name>
</gene>
<keyword evidence="5" id="KW-0238">DNA-binding</keyword>
<dbReference type="Pfam" id="PF12533">
    <property type="entry name" value="Neuro_bHLH"/>
    <property type="match status" value="1"/>
</dbReference>
<evidence type="ECO:0000259" key="9">
    <source>
        <dbReference type="PROSITE" id="PS50888"/>
    </source>
</evidence>
<proteinExistence type="predicted"/>
<keyword evidence="1" id="KW-0217">Developmental protein</keyword>
<dbReference type="PROSITE" id="PS50888">
    <property type="entry name" value="BHLH"/>
    <property type="match status" value="1"/>
</dbReference>
<dbReference type="Proteomes" id="UP001497497">
    <property type="component" value="Unassembled WGS sequence"/>
</dbReference>
<keyword evidence="11" id="KW-1185">Reference proteome</keyword>
<feature type="compositionally biased region" description="Basic and acidic residues" evidence="8">
    <location>
        <begin position="65"/>
        <end position="75"/>
    </location>
</feature>
<dbReference type="GO" id="GO:0061564">
    <property type="term" value="P:axon development"/>
    <property type="evidence" value="ECO:0007669"/>
    <property type="project" value="TreeGrafter"/>
</dbReference>
<feature type="region of interest" description="Disordered" evidence="8">
    <location>
        <begin position="342"/>
        <end position="382"/>
    </location>
</feature>